<dbReference type="Proteomes" id="UP000499080">
    <property type="component" value="Unassembled WGS sequence"/>
</dbReference>
<protein>
    <submittedName>
        <fullName evidence="1">Uncharacterized protein</fullName>
    </submittedName>
</protein>
<gene>
    <name evidence="1" type="ORF">AVEN_29817_1</name>
</gene>
<proteinExistence type="predicted"/>
<sequence length="102" mass="11383">MLIFKFPRGRSTGTWMRISPTQHACSRYPCGYNNGDVAVLVTSPMTGCTSQERVCAWAGDVYIVTDHSTRAATLSFTAPECSGRRCFTFMVMPVYVFVCEHN</sequence>
<evidence type="ECO:0000313" key="2">
    <source>
        <dbReference type="Proteomes" id="UP000499080"/>
    </source>
</evidence>
<comment type="caution">
    <text evidence="1">The sequence shown here is derived from an EMBL/GenBank/DDBJ whole genome shotgun (WGS) entry which is preliminary data.</text>
</comment>
<accession>A0A4Y2JW79</accession>
<organism evidence="1 2">
    <name type="scientific">Araneus ventricosus</name>
    <name type="common">Orbweaver spider</name>
    <name type="synonym">Epeira ventricosa</name>
    <dbReference type="NCBI Taxonomy" id="182803"/>
    <lineage>
        <taxon>Eukaryota</taxon>
        <taxon>Metazoa</taxon>
        <taxon>Ecdysozoa</taxon>
        <taxon>Arthropoda</taxon>
        <taxon>Chelicerata</taxon>
        <taxon>Arachnida</taxon>
        <taxon>Araneae</taxon>
        <taxon>Araneomorphae</taxon>
        <taxon>Entelegynae</taxon>
        <taxon>Araneoidea</taxon>
        <taxon>Araneidae</taxon>
        <taxon>Araneus</taxon>
    </lineage>
</organism>
<dbReference type="EMBL" id="BGPR01003956">
    <property type="protein sequence ID" value="GBM94310.1"/>
    <property type="molecule type" value="Genomic_DNA"/>
</dbReference>
<reference evidence="1 2" key="1">
    <citation type="journal article" date="2019" name="Sci. Rep.">
        <title>Orb-weaving spider Araneus ventricosus genome elucidates the spidroin gene catalogue.</title>
        <authorList>
            <person name="Kono N."/>
            <person name="Nakamura H."/>
            <person name="Ohtoshi R."/>
            <person name="Moran D.A.P."/>
            <person name="Shinohara A."/>
            <person name="Yoshida Y."/>
            <person name="Fujiwara M."/>
            <person name="Mori M."/>
            <person name="Tomita M."/>
            <person name="Arakawa K."/>
        </authorList>
    </citation>
    <scope>NUCLEOTIDE SEQUENCE [LARGE SCALE GENOMIC DNA]</scope>
</reference>
<name>A0A4Y2JW79_ARAVE</name>
<dbReference type="AlphaFoldDB" id="A0A4Y2JW79"/>
<keyword evidence="2" id="KW-1185">Reference proteome</keyword>
<evidence type="ECO:0000313" key="1">
    <source>
        <dbReference type="EMBL" id="GBM94310.1"/>
    </source>
</evidence>